<dbReference type="EMBL" id="UZAJ01040737">
    <property type="protein sequence ID" value="VDP16319.1"/>
    <property type="molecule type" value="Genomic_DNA"/>
</dbReference>
<accession>A0A183I3H1</accession>
<dbReference type="InterPro" id="IPR008501">
    <property type="entry name" value="THOC7/Mft1"/>
</dbReference>
<dbReference type="AlphaFoldDB" id="A0A183I3H1"/>
<evidence type="ECO:0000313" key="4">
    <source>
        <dbReference type="Proteomes" id="UP000267606"/>
    </source>
</evidence>
<evidence type="ECO:0000313" key="5">
    <source>
        <dbReference type="WBParaSite" id="OFLC_0001429101-mRNA-1"/>
    </source>
</evidence>
<dbReference type="GO" id="GO:0006397">
    <property type="term" value="P:mRNA processing"/>
    <property type="evidence" value="ECO:0007669"/>
    <property type="project" value="InterPro"/>
</dbReference>
<organism evidence="5">
    <name type="scientific">Onchocerca flexuosa</name>
    <dbReference type="NCBI Taxonomy" id="387005"/>
    <lineage>
        <taxon>Eukaryota</taxon>
        <taxon>Metazoa</taxon>
        <taxon>Ecdysozoa</taxon>
        <taxon>Nematoda</taxon>
        <taxon>Chromadorea</taxon>
        <taxon>Rhabditida</taxon>
        <taxon>Spirurina</taxon>
        <taxon>Spiruromorpha</taxon>
        <taxon>Filarioidea</taxon>
        <taxon>Onchocercidae</taxon>
        <taxon>Onchocerca</taxon>
    </lineage>
</organism>
<protein>
    <submittedName>
        <fullName evidence="5">GRIP domain-containing protein</fullName>
    </submittedName>
</protein>
<sequence length="89" mass="10202">MNEECIIRKLVADGDGGGDDRRFVTILTLLLKFIKEPEPSQSLLPRIMKMIDAAETAMKKQVLISAMNERQIQEYSMLTNHIGKFILFF</sequence>
<comment type="subcellular location">
    <subcellularLocation>
        <location evidence="1">Nucleus</location>
    </subcellularLocation>
</comment>
<evidence type="ECO:0000256" key="2">
    <source>
        <dbReference type="ARBA" id="ARBA00023242"/>
    </source>
</evidence>
<evidence type="ECO:0000313" key="3">
    <source>
        <dbReference type="EMBL" id="VDP16319.1"/>
    </source>
</evidence>
<dbReference type="Pfam" id="PF05615">
    <property type="entry name" value="THOC7"/>
    <property type="match status" value="1"/>
</dbReference>
<keyword evidence="4" id="KW-1185">Reference proteome</keyword>
<dbReference type="GO" id="GO:0000445">
    <property type="term" value="C:THO complex part of transcription export complex"/>
    <property type="evidence" value="ECO:0007669"/>
    <property type="project" value="InterPro"/>
</dbReference>
<keyword evidence="2" id="KW-0539">Nucleus</keyword>
<proteinExistence type="predicted"/>
<reference evidence="3 4" key="2">
    <citation type="submission" date="2018-11" db="EMBL/GenBank/DDBJ databases">
        <authorList>
            <consortium name="Pathogen Informatics"/>
        </authorList>
    </citation>
    <scope>NUCLEOTIDE SEQUENCE [LARGE SCALE GENOMIC DNA]</scope>
</reference>
<evidence type="ECO:0000256" key="1">
    <source>
        <dbReference type="ARBA" id="ARBA00004123"/>
    </source>
</evidence>
<dbReference type="WBParaSite" id="OFLC_0001429101-mRNA-1">
    <property type="protein sequence ID" value="OFLC_0001429101-mRNA-1"/>
    <property type="gene ID" value="OFLC_0001429101"/>
</dbReference>
<gene>
    <name evidence="3" type="ORF">OFLC_LOCUS14283</name>
</gene>
<dbReference type="Proteomes" id="UP000267606">
    <property type="component" value="Unassembled WGS sequence"/>
</dbReference>
<name>A0A183I3H1_9BILA</name>
<reference evidence="5" key="1">
    <citation type="submission" date="2016-06" db="UniProtKB">
        <authorList>
            <consortium name="WormBaseParasite"/>
        </authorList>
    </citation>
    <scope>IDENTIFICATION</scope>
</reference>
<dbReference type="STRING" id="387005.A0A183I3H1"/>